<proteinExistence type="predicted"/>
<protein>
    <submittedName>
        <fullName evidence="1">Uncharacterized protein</fullName>
    </submittedName>
</protein>
<keyword evidence="2" id="KW-1185">Reference proteome</keyword>
<evidence type="ECO:0000313" key="2">
    <source>
        <dbReference type="Proteomes" id="UP000796880"/>
    </source>
</evidence>
<dbReference type="EMBL" id="VOIH02000001">
    <property type="protein sequence ID" value="KAF3457357.1"/>
    <property type="molecule type" value="Genomic_DNA"/>
</dbReference>
<dbReference type="AlphaFoldDB" id="A0A8K0MSV1"/>
<name>A0A8K0MSV1_9ROSA</name>
<gene>
    <name evidence="1" type="ORF">FNV43_RR02014</name>
</gene>
<accession>A0A8K0MSV1</accession>
<dbReference type="Proteomes" id="UP000796880">
    <property type="component" value="Unassembled WGS sequence"/>
</dbReference>
<sequence>MKLINHQFHQILFRGNNESLDLILQFVLKRSDIYLLDVRFINLIKLIIHRRHCFIMVFNEGLKPISQSFSETRREFLENGLKRNSWIDMHAGTPLRAWKGSKQNQITSDFPHRVEGQGLELGIEFVVVLSIGSSTISSVDCVVGSAIIRIGNPRLRKRWWTMKHREILWIAYRCGGLDHYLSPDRFELMIGLEDVLILECSCPHIISCMMYSPTSSSYTSLSDDVAQLYTHLSQRISALDKDPMDIINYNIASSVNFAAYLCKCLL</sequence>
<evidence type="ECO:0000313" key="1">
    <source>
        <dbReference type="EMBL" id="KAF3457357.1"/>
    </source>
</evidence>
<comment type="caution">
    <text evidence="1">The sequence shown here is derived from an EMBL/GenBank/DDBJ whole genome shotgun (WGS) entry which is preliminary data.</text>
</comment>
<organism evidence="1 2">
    <name type="scientific">Rhamnella rubrinervis</name>
    <dbReference type="NCBI Taxonomy" id="2594499"/>
    <lineage>
        <taxon>Eukaryota</taxon>
        <taxon>Viridiplantae</taxon>
        <taxon>Streptophyta</taxon>
        <taxon>Embryophyta</taxon>
        <taxon>Tracheophyta</taxon>
        <taxon>Spermatophyta</taxon>
        <taxon>Magnoliopsida</taxon>
        <taxon>eudicotyledons</taxon>
        <taxon>Gunneridae</taxon>
        <taxon>Pentapetalae</taxon>
        <taxon>rosids</taxon>
        <taxon>fabids</taxon>
        <taxon>Rosales</taxon>
        <taxon>Rhamnaceae</taxon>
        <taxon>rhamnoid group</taxon>
        <taxon>Rhamneae</taxon>
        <taxon>Rhamnella</taxon>
    </lineage>
</organism>
<reference evidence="1" key="1">
    <citation type="submission" date="2020-03" db="EMBL/GenBank/DDBJ databases">
        <title>A high-quality chromosome-level genome assembly of a woody plant with both climbing and erect habits, Rhamnella rubrinervis.</title>
        <authorList>
            <person name="Lu Z."/>
            <person name="Yang Y."/>
            <person name="Zhu X."/>
            <person name="Sun Y."/>
        </authorList>
    </citation>
    <scope>NUCLEOTIDE SEQUENCE</scope>
    <source>
        <strain evidence="1">BYM</strain>
        <tissue evidence="1">Leaf</tissue>
    </source>
</reference>